<feature type="compositionally biased region" description="Acidic residues" evidence="2">
    <location>
        <begin position="3257"/>
        <end position="3266"/>
    </location>
</feature>
<dbReference type="SMART" id="SM00343">
    <property type="entry name" value="ZnF_C2HC"/>
    <property type="match status" value="1"/>
</dbReference>
<feature type="compositionally biased region" description="Polar residues" evidence="2">
    <location>
        <begin position="2367"/>
        <end position="2384"/>
    </location>
</feature>
<dbReference type="Gene3D" id="4.10.60.10">
    <property type="entry name" value="Zinc finger, CCHC-type"/>
    <property type="match status" value="1"/>
</dbReference>
<dbReference type="Pfam" id="PF00098">
    <property type="entry name" value="zf-CCHC"/>
    <property type="match status" value="1"/>
</dbReference>
<dbReference type="InterPro" id="IPR036397">
    <property type="entry name" value="RNaseH_sf"/>
</dbReference>
<dbReference type="SUPFAM" id="SSF53098">
    <property type="entry name" value="Ribonuclease H-like"/>
    <property type="match status" value="1"/>
</dbReference>
<dbReference type="Gene3D" id="3.30.420.10">
    <property type="entry name" value="Ribonuclease H-like superfamily/Ribonuclease H"/>
    <property type="match status" value="1"/>
</dbReference>
<feature type="region of interest" description="Disordered" evidence="2">
    <location>
        <begin position="4423"/>
        <end position="4456"/>
    </location>
</feature>
<feature type="compositionally biased region" description="Low complexity" evidence="2">
    <location>
        <begin position="2404"/>
        <end position="2413"/>
    </location>
</feature>
<comment type="caution">
    <text evidence="5">The sequence shown here is derived from an EMBL/GenBank/DDBJ whole genome shotgun (WGS) entry which is preliminary data.</text>
</comment>
<feature type="region of interest" description="Disordered" evidence="2">
    <location>
        <begin position="2299"/>
        <end position="2437"/>
    </location>
</feature>
<dbReference type="InterPro" id="IPR001584">
    <property type="entry name" value="Integrase_cat-core"/>
</dbReference>
<feature type="region of interest" description="Disordered" evidence="2">
    <location>
        <begin position="347"/>
        <end position="416"/>
    </location>
</feature>
<evidence type="ECO:0000256" key="2">
    <source>
        <dbReference type="SAM" id="MobiDB-lite"/>
    </source>
</evidence>
<dbReference type="PROSITE" id="PS50994">
    <property type="entry name" value="INTEGRASE"/>
    <property type="match status" value="1"/>
</dbReference>
<feature type="region of interest" description="Disordered" evidence="2">
    <location>
        <begin position="3224"/>
        <end position="3273"/>
    </location>
</feature>
<feature type="compositionally biased region" description="Basic and acidic residues" evidence="2">
    <location>
        <begin position="123"/>
        <end position="132"/>
    </location>
</feature>
<dbReference type="GO" id="GO:0003676">
    <property type="term" value="F:nucleic acid binding"/>
    <property type="evidence" value="ECO:0007669"/>
    <property type="project" value="InterPro"/>
</dbReference>
<feature type="region of interest" description="Disordered" evidence="2">
    <location>
        <begin position="279"/>
        <end position="323"/>
    </location>
</feature>
<keyword evidence="1" id="KW-0863">Zinc-finger</keyword>
<feature type="region of interest" description="Disordered" evidence="2">
    <location>
        <begin position="1585"/>
        <end position="1699"/>
    </location>
</feature>
<feature type="compositionally biased region" description="Basic and acidic residues" evidence="2">
    <location>
        <begin position="1614"/>
        <end position="1628"/>
    </location>
</feature>
<feature type="compositionally biased region" description="Gly residues" evidence="2">
    <location>
        <begin position="2339"/>
        <end position="2358"/>
    </location>
</feature>
<feature type="region of interest" description="Disordered" evidence="2">
    <location>
        <begin position="835"/>
        <end position="868"/>
    </location>
</feature>
<protein>
    <submittedName>
        <fullName evidence="5">Uncharacterized protein</fullName>
    </submittedName>
</protein>
<feature type="compositionally biased region" description="Low complexity" evidence="2">
    <location>
        <begin position="3750"/>
        <end position="3760"/>
    </location>
</feature>
<feature type="compositionally biased region" description="Basic and acidic residues" evidence="2">
    <location>
        <begin position="1640"/>
        <end position="1664"/>
    </location>
</feature>
<feature type="region of interest" description="Disordered" evidence="2">
    <location>
        <begin position="3742"/>
        <end position="3802"/>
    </location>
</feature>
<dbReference type="PROSITE" id="PS50158">
    <property type="entry name" value="ZF_CCHC"/>
    <property type="match status" value="1"/>
</dbReference>
<gene>
    <name evidence="5" type="ORF">AK812_SmicGene38745</name>
</gene>
<dbReference type="GO" id="GO:0008270">
    <property type="term" value="F:zinc ion binding"/>
    <property type="evidence" value="ECO:0007669"/>
    <property type="project" value="UniProtKB-KW"/>
</dbReference>
<evidence type="ECO:0000256" key="1">
    <source>
        <dbReference type="PROSITE-ProRule" id="PRU00047"/>
    </source>
</evidence>
<feature type="compositionally biased region" description="Polar residues" evidence="2">
    <location>
        <begin position="3761"/>
        <end position="3787"/>
    </location>
</feature>
<sequence>MSARPRIRLEADGLPSIDFAVRSPNVDDSSSEEGQTGLVHAAAAIDEAASPSAAPDMYVHEAQVNPTQMDPSAETPPEKPRVPGSPPPLDIEAGLHEARGASPLSGHLRTMPSPLRTGRRSLSPREARDRGIRTSAEVIPENDRDMNLGESRNFVEDSLMGTSPCTEHSMDSLASFFRDGHYFVPLRLSSVDEPLAEPARHHREHDVTAESFEHRTPCVASFPCPLTCGGPGSLMSGSGRGALVPALPSAMGMPEPSVRQREVEPSVAPALQELQEMRSTRVGVPRVPGPTESVDLPGYERRQAHPRNMPHPSRAPVLADAVQSAAAPSVRHLPSSAFTAGDARVQEGLGAPLPNPSRPNDVPPYARTTGVPPATENTVPTAEGPGRRLGEGLPDLRTSGPMPSTSQLPSHSGTGGMLSVSSMAPAPAPGWGFAATSGHLPSGPPPAARPPVPCGIAQLAQAPAAAPGLPPGLPPGPPPAPCLAPNMYTSSGHAVPFQRDFAGVGVAPPPQASQTAVPAPVRAWGTQGPMAAAVQVPWPLQGTMAGQPTAVAPVQPVRAEVCTAGRMPTATVEDALPACGQGAVPTEPEHPKPKESVQATASQEAPLSARKEGPKSSGPIPASDSAPEQSQQSQQGQEGQEGQQSQAGLEPERPKLAQPIPEAPTVSAPSPAGPAPASPTRSPSFAAGVPDMSNLVHDGLPDITTPPPPDMIEKGQQTTPDKNFDAQSRRRKRAALEKTRLAKEGRFALVTVGMDKLKCLNQPGRPRRHQIRVLEHWRNERVLYERVRGSTMPTVCGVVVAQPCEKRDVGKDASPERIPIELTAKFGDVFSPCSSRKSDMSFQPGGLEDDDGESKFAKARRQRRRPLSVERAARAASAAAASALAAGAPDRALPRRTPTGFVEVPAAAGSTHACGIRVGLENGKWMCCDIRIPPRSFNTPEELAASRSLLIYVTSCEPGALTAAIDTNIVELSSGHSLVIRAGQEYCLRNSSAATTAQLKMVLINQTMPSCCTMKSKWAHAVEDVEDSAKGDAVQQHEATLPRCQGLCRCQPVHLMSRAWSCLLQAWACCWAYIHSFFDATLVFLFVLTIFRPNGLSCLMNLLVLGAHYGLADPESCKQRLQRATFAASCLSGAIFLELRSSGDAWVPRTRGAAWLSLAAGIFCLQALAPPSAKPHDSETLAGVVHRVWTRLARMRTLLQAAENSRRGVPARAAKTLGVEHVATWTRCKPGDTGDEQRSSPRLLPLRSQARCQLDESGSKAQHQDRIHQCKDRISVGCVTLLWHWFWEVVPAAQMAERNHDASKSLLHLQQAQHTNDSICRQAIHKVPAQAAQRVRDLPSGSWAMHSKQHAISTFRLRPVRDAAIPDNSMSVKGTKEDLPAHISRRQKENLHPLRKGLPARSSKGMPGHLFPGTSADSKTGSQGIPAPAINDSATLAVSTCSGADETSAGTRPKTQDAIWSRSEHVREPLLALNENNNVQSSGLAGKQDRQMCVVQKPVGGWCSANPLSEVALRRMRSQAPGMVGGLLVFDVVKEIVLRAAVSLKSSTLRRGHFDLSQGAIRDFDLFVCCGSYYEAFGETASGFEDSVGESEPASEWAAGARKGFHGGTGGLSSDRDTGRETSDDESRWWSGSSQKRRQKWDGWKEDGSWEGSSPDRWESRSYDDLSGGSWKPDGRRKGGWDENWSWKTPSESGQDRDWATFGTSSRLFHGNGMDDDFVNHGDVATDDSKGQVKVVGEGRKSTKISNSYPPVFRAKPQESYAEWKRSVEFWIGGEGDQLPDDLIGPRMMVQLKDRAAQLVKHLTNKDVNGPDGKDKIFKTLERAPIIRQLDKHRIDEHRRRLLQLSRAPGESMESYVTRASIYRSHLAGLDNSLEMGEAFYVGHLLDHARLSKRDRAMIKTKAGTETDEERVTGAMIDLALELEGEGGVPIGASEPNIARNGEEWLLQRGDRRGMPPRVTGQPRGTFATEAYGDAIEEEESGDEADLLSEIPPELAHLENEAFGMQYKAKQRIAEVRKMRQFFKKPEGGPDKDERKKLIAEQMKVRPCHTCGQLGHWSRECPANGKNVQAVLATKSSKAWAPTMAAAPPQSSEWDLLAALYQGGPVSQRGASDEAAYKGSVHRVYSVDFDLREVMWSLKELAFKVILDLGCMRSVVGVLWANEVLQRWHNEGRWYHIEKECEAFKFGGGEVLNSKYRLSFVGSFVGRPVIYGFSIVEGKCPPLFSRSGCTQLGAVIDCERHAVSSRKLGVRTYGVGRESGHYTMSVDECDVGSVKLPEDFSMALTLDAVPVSDAVLQAKPVASESDRSENGRQRGASMQTLQQPRSQDAPMPDDHRGLGRGLQEGGHGDAGLEYGGGPPEAHGGTPATDSPDQRPPNTSDTQHSLDIGGDTFGSHRADDGRGGATSEEAGAASCGQGQGRTEQSLNGRERGLPEPQPCLELRVGLQRDGGLGEPYAGLSVEEGPLAASGKASDRGRRGQAMEAEPTLAEPPLCQGDRSSVGPLRGHEAEDQRPGRLAPDVKNHRPNRGLTQRLKAGVRTGKEVTAAVHQAVAVDSRWRVMELFAVVGILTLCAGGRPGWVGLNLEDWLAGRDLRSGAVAKELFAYVEKEMPDLLVLNPPGDLWSSTSRSRLEEEALWEERRRDLPLWRLCRDLWQLQVAQGRKVVLLQPANSEAFQLNYMLEREGVCRATVCLCAFGLQDPENGKPYYGKMAVDVNDGTLARELMRQAHCSHKPHEHQPLRGSARLGTTRVSRTVCAAVWPKAWCERLLEACEKSWSSEQQLGDDWSLCNATCGTMWETVAVSSSSVPEENLREELAKQSMTGERYDYITFSGTDLQQPRRLRSMVAHLHVTMGHLSNERLARMLSLTGAAEGIVGLARGLRCQVCAMVRPPQAQPQVAYRKPRAFNERLSGDTFFIWDSAGQKFAVTHFIDGLTDYHLGDLTDRPDSTFAREVLQDVWYSVFGPPDLLITDGGPEFAGSVQVMNDLFSVVHEIVPEGAKWRLGHAERHGAIVKLMMMKMVKGLNLKGAAEMRRAAGAAFAAKNRTLNKGGVSPLQAVTGRNSMVPGSIMEQLASGRMRFRYNEAASTKEAVARAERIRIGALEAFHWLDASDALRRALASRSRPPQLEGIREGAVVYLYEPPPSRKGLARRMQDNVSWTGPGVVVCVERDRPVPQRIWVRIRGKVKAYTLEKVRLATTEEMVSADYVNQALEDVTKELEGGQLKVEDAPVEDDVANADAPDGAKESSSSSSSSSEAEQEQMDPEEERAREERKKLLDDLPFSVKRSFAERQQAATEGAMEPHELDFTKKQKLFESLSKSFEPPSVLQEAQLRKQMEDAYSRVRKVRKAILAKPRGQAGRTRGPRTAGRQGERLVGGVSSACEAAPDEDGKLAVEVAVPNQFFKPGELDVLIQETVGQWTLWSSPSVHAEKDELLKVSACLAAAEQDGVAEVTTGKARIEYKWSSLSPEWRQAYVEPLKKAVGVYLEHNGIRGVPLGQMVDSARVLSSRFVLTNKGGADLTEAELKARWIFGGHKDPDAGLYPTSSPTASVLGHNLLNFVAVQKGWTVHYEDVSAAFLQGKELPRVEKIYVKVPSGYPPEVTEFLLVGLGADMRSDLVELTKAGFGLPESPRLWYLEYRDTIQGLGLMELVLVPGLFRAFDEKGQLKAMASIHVDDTRYAGDETSGGIWEELHEVLKFGKLRKATDGWQKFCGRWERQSPETLEMEYSMTEYTKAIPMPKVPWQCKRSSESTTRSSNTPSGSSESRARFTNTPSGSSESRARSTVTPLGSGLDEQDTGGGEVDHEEVIRYLEERISAADQADELSEGDRKLIGSIVGQLNWAARQSRYDLCYVASLVQQMAGRGRLDALRWLAQGVRRAQEDVVTRIPNLGCGLEDLVVLSVSDAAFGAMPGGASQGGILIMLASPEILHGDAPACILEGTSNKIHRVVRCSMSAEVSSLATAFEHGDYVRAVFCELVDPTFNISRWKVCASKWPHILVTDARTGYDALSAETLPADRKIAIDVAVLRQGLLSEDSNNLVRWVPGAHMPCDGLTKWSHNKVLVELMTSGVWSLKDTPAAQELRKAAAERSKVAQEKRNAMGRFAAALCSPFGRAQPEEAASAPGQGTAAAEARALQGYVWPARKGPRQIVLGEKALLGKDFETELERSLRQLESESGTTADEEFLLGVIINWLTDQSPAGGFLVPPFASEKLKQAVKEIEAKLALHKRQGVHRFPVSKGTNAKGEEPFVVAATRAAEKFVAAAQGCFESDEYEVAEPEAPAKKQRLRNGYKKYTAVRTATFSDGLTWTKLRQQLRDELVRIDSPVLASLQGSGQPTPADRAALLLTGKTRASTIHTGGEPSPSSYNRSNSCLWLFLTPPPTLLQESRTEAPVDPEPTCSGTDIGLKSSSDLQVIIPAEVSMGRTAGAKEDQDLGPDTEGEGSMAISSVRPTGFSRMEVPPQDKALFAKTAKGADHHQPRDERHGEVFVDPEFRSWPQEMAAFVRVCEHAHVQHAQVMQVLQKRCWQLQARQNTMNE</sequence>
<accession>A0A1Q9CCX7</accession>
<reference evidence="5 6" key="1">
    <citation type="submission" date="2016-02" db="EMBL/GenBank/DDBJ databases">
        <title>Genome analysis of coral dinoflagellate symbionts highlights evolutionary adaptations to a symbiotic lifestyle.</title>
        <authorList>
            <person name="Aranda M."/>
            <person name="Li Y."/>
            <person name="Liew Y.J."/>
            <person name="Baumgarten S."/>
            <person name="Simakov O."/>
            <person name="Wilson M."/>
            <person name="Piel J."/>
            <person name="Ashoor H."/>
            <person name="Bougouffa S."/>
            <person name="Bajic V.B."/>
            <person name="Ryu T."/>
            <person name="Ravasi T."/>
            <person name="Bayer T."/>
            <person name="Micklem G."/>
            <person name="Kim H."/>
            <person name="Bhak J."/>
            <person name="Lajeunesse T.C."/>
            <person name="Voolstra C.R."/>
        </authorList>
    </citation>
    <scope>NUCLEOTIDE SEQUENCE [LARGE SCALE GENOMIC DNA]</scope>
    <source>
        <strain evidence="5 6">CCMP2467</strain>
    </source>
</reference>
<evidence type="ECO:0000259" key="4">
    <source>
        <dbReference type="PROSITE" id="PS50994"/>
    </source>
</evidence>
<feature type="domain" description="CCHC-type" evidence="3">
    <location>
        <begin position="2048"/>
        <end position="2062"/>
    </location>
</feature>
<dbReference type="InterPro" id="IPR013103">
    <property type="entry name" value="RVT_2"/>
</dbReference>
<feature type="region of interest" description="Disordered" evidence="2">
    <location>
        <begin position="4386"/>
        <end position="4405"/>
    </location>
</feature>
<feature type="compositionally biased region" description="Basic residues" evidence="2">
    <location>
        <begin position="857"/>
        <end position="866"/>
    </location>
</feature>
<dbReference type="InterPro" id="IPR001878">
    <property type="entry name" value="Znf_CCHC"/>
</dbReference>
<evidence type="ECO:0000259" key="3">
    <source>
        <dbReference type="PROSITE" id="PS50158"/>
    </source>
</evidence>
<feature type="compositionally biased region" description="Basic and acidic residues" evidence="2">
    <location>
        <begin position="2504"/>
        <end position="2522"/>
    </location>
</feature>
<keyword evidence="1" id="KW-0862">Zinc</keyword>
<dbReference type="InterPro" id="IPR012337">
    <property type="entry name" value="RNaseH-like_sf"/>
</dbReference>
<feature type="compositionally biased region" description="Polar residues" evidence="2">
    <location>
        <begin position="2316"/>
        <end position="2326"/>
    </location>
</feature>
<dbReference type="InterPro" id="IPR036875">
    <property type="entry name" value="Znf_CCHC_sf"/>
</dbReference>
<organism evidence="5 6">
    <name type="scientific">Symbiodinium microadriaticum</name>
    <name type="common">Dinoflagellate</name>
    <name type="synonym">Zooxanthella microadriatica</name>
    <dbReference type="NCBI Taxonomy" id="2951"/>
    <lineage>
        <taxon>Eukaryota</taxon>
        <taxon>Sar</taxon>
        <taxon>Alveolata</taxon>
        <taxon>Dinophyceae</taxon>
        <taxon>Suessiales</taxon>
        <taxon>Symbiodiniaceae</taxon>
        <taxon>Symbiodinium</taxon>
    </lineage>
</organism>
<feature type="compositionally biased region" description="Low complexity" evidence="2">
    <location>
        <begin position="678"/>
        <end position="687"/>
    </location>
</feature>
<evidence type="ECO:0000313" key="6">
    <source>
        <dbReference type="Proteomes" id="UP000186817"/>
    </source>
</evidence>
<feature type="region of interest" description="Disordered" evidence="2">
    <location>
        <begin position="579"/>
        <end position="731"/>
    </location>
</feature>
<feature type="region of interest" description="Disordered" evidence="2">
    <location>
        <begin position="20"/>
        <end position="138"/>
    </location>
</feature>
<dbReference type="Proteomes" id="UP000186817">
    <property type="component" value="Unassembled WGS sequence"/>
</dbReference>
<name>A0A1Q9CCX7_SYMMI</name>
<dbReference type="EMBL" id="LSRX01001345">
    <property type="protein sequence ID" value="OLP80789.1"/>
    <property type="molecule type" value="Genomic_DNA"/>
</dbReference>
<feature type="compositionally biased region" description="Low complexity" evidence="2">
    <location>
        <begin position="41"/>
        <end position="56"/>
    </location>
</feature>
<proteinExistence type="predicted"/>
<dbReference type="SUPFAM" id="SSF57756">
    <property type="entry name" value="Retrovirus zinc finger-like domains"/>
    <property type="match status" value="1"/>
</dbReference>
<keyword evidence="1" id="KW-0479">Metal-binding</keyword>
<feature type="region of interest" description="Disordered" evidence="2">
    <location>
        <begin position="2454"/>
        <end position="2529"/>
    </location>
</feature>
<dbReference type="GO" id="GO:0015074">
    <property type="term" value="P:DNA integration"/>
    <property type="evidence" value="ECO:0007669"/>
    <property type="project" value="InterPro"/>
</dbReference>
<dbReference type="OrthoDB" id="435001at2759"/>
<keyword evidence="6" id="KW-1185">Reference proteome</keyword>
<feature type="compositionally biased region" description="Polar residues" evidence="2">
    <location>
        <begin position="401"/>
        <end position="412"/>
    </location>
</feature>
<feature type="compositionally biased region" description="Low complexity" evidence="2">
    <location>
        <begin position="3247"/>
        <end position="3256"/>
    </location>
</feature>
<feature type="domain" description="Integrase catalytic" evidence="4">
    <location>
        <begin position="2899"/>
        <end position="3062"/>
    </location>
</feature>
<feature type="compositionally biased region" description="Basic and acidic residues" evidence="2">
    <location>
        <begin position="722"/>
        <end position="731"/>
    </location>
</feature>
<dbReference type="Pfam" id="PF07727">
    <property type="entry name" value="RVT_2"/>
    <property type="match status" value="1"/>
</dbReference>
<evidence type="ECO:0000313" key="5">
    <source>
        <dbReference type="EMBL" id="OLP80789.1"/>
    </source>
</evidence>
<feature type="compositionally biased region" description="Low complexity" evidence="2">
    <location>
        <begin position="628"/>
        <end position="646"/>
    </location>
</feature>